<dbReference type="Pfam" id="PF13802">
    <property type="entry name" value="Gal_mutarotas_2"/>
    <property type="match status" value="1"/>
</dbReference>
<dbReference type="RefSeq" id="WP_151968078.1">
    <property type="nucleotide sequence ID" value="NZ_AP019860.1"/>
</dbReference>
<dbReference type="Pfam" id="PF01055">
    <property type="entry name" value="Glyco_hydro_31_2nd"/>
    <property type="match status" value="1"/>
</dbReference>
<dbReference type="Gene3D" id="2.60.40.1760">
    <property type="entry name" value="glycosyl hydrolase (family 31)"/>
    <property type="match status" value="1"/>
</dbReference>
<evidence type="ECO:0000259" key="5">
    <source>
        <dbReference type="Pfam" id="PF21365"/>
    </source>
</evidence>
<dbReference type="GO" id="GO:0004553">
    <property type="term" value="F:hydrolase activity, hydrolyzing O-glycosyl compounds"/>
    <property type="evidence" value="ECO:0007669"/>
    <property type="project" value="InterPro"/>
</dbReference>
<dbReference type="InterPro" id="IPR013780">
    <property type="entry name" value="Glyco_hydro_b"/>
</dbReference>
<evidence type="ECO:0000256" key="2">
    <source>
        <dbReference type="RuleBase" id="RU361185"/>
    </source>
</evidence>
<feature type="domain" description="Glycosyl hydrolase family 31 C-terminal" evidence="5">
    <location>
        <begin position="620"/>
        <end position="705"/>
    </location>
</feature>
<dbReference type="AlphaFoldDB" id="A0A5S9ILT8"/>
<keyword evidence="2" id="KW-0378">Hydrolase</keyword>
<dbReference type="InterPro" id="IPR017853">
    <property type="entry name" value="GH"/>
</dbReference>
<proteinExistence type="inferred from homology"/>
<reference evidence="6 7" key="1">
    <citation type="submission" date="2019-08" db="EMBL/GenBank/DDBJ databases">
        <title>Complete genome sequence of Candidatus Uab amorphum.</title>
        <authorList>
            <person name="Shiratori T."/>
            <person name="Suzuki S."/>
            <person name="Kakizawa Y."/>
            <person name="Ishida K."/>
        </authorList>
    </citation>
    <scope>NUCLEOTIDE SEQUENCE [LARGE SCALE GENOMIC DNA]</scope>
    <source>
        <strain evidence="6 7">SRT547</strain>
    </source>
</reference>
<dbReference type="SUPFAM" id="SSF74650">
    <property type="entry name" value="Galactose mutarotase-like"/>
    <property type="match status" value="1"/>
</dbReference>
<dbReference type="OrthoDB" id="176168at2"/>
<keyword evidence="2" id="KW-0326">Glycosidase</keyword>
<dbReference type="SUPFAM" id="SSF51011">
    <property type="entry name" value="Glycosyl hydrolase domain"/>
    <property type="match status" value="1"/>
</dbReference>
<evidence type="ECO:0000259" key="3">
    <source>
        <dbReference type="Pfam" id="PF01055"/>
    </source>
</evidence>
<dbReference type="InterPro" id="IPR048395">
    <property type="entry name" value="Glyco_hydro_31_C"/>
</dbReference>
<evidence type="ECO:0000256" key="1">
    <source>
        <dbReference type="ARBA" id="ARBA00007806"/>
    </source>
</evidence>
<accession>A0A5S9ILT8</accession>
<dbReference type="KEGG" id="uam:UABAM_02252"/>
<dbReference type="PANTHER" id="PTHR43863">
    <property type="entry name" value="HYDROLASE, PUTATIVE (AFU_ORTHOLOGUE AFUA_1G03140)-RELATED"/>
    <property type="match status" value="1"/>
</dbReference>
<name>A0A5S9ILT8_UABAM</name>
<dbReference type="Gene3D" id="3.20.20.80">
    <property type="entry name" value="Glycosidases"/>
    <property type="match status" value="1"/>
</dbReference>
<dbReference type="GO" id="GO:0030246">
    <property type="term" value="F:carbohydrate binding"/>
    <property type="evidence" value="ECO:0007669"/>
    <property type="project" value="InterPro"/>
</dbReference>
<comment type="similarity">
    <text evidence="1 2">Belongs to the glycosyl hydrolase 31 family.</text>
</comment>
<dbReference type="SUPFAM" id="SSF51445">
    <property type="entry name" value="(Trans)glycosidases"/>
    <property type="match status" value="1"/>
</dbReference>
<organism evidence="6 7">
    <name type="scientific">Uabimicrobium amorphum</name>
    <dbReference type="NCBI Taxonomy" id="2596890"/>
    <lineage>
        <taxon>Bacteria</taxon>
        <taxon>Pseudomonadati</taxon>
        <taxon>Planctomycetota</taxon>
        <taxon>Candidatus Uabimicrobiia</taxon>
        <taxon>Candidatus Uabimicrobiales</taxon>
        <taxon>Candidatus Uabimicrobiaceae</taxon>
        <taxon>Candidatus Uabimicrobium</taxon>
    </lineage>
</organism>
<dbReference type="InterPro" id="IPR000322">
    <property type="entry name" value="Glyco_hydro_31_TIM"/>
</dbReference>
<dbReference type="Pfam" id="PF21365">
    <property type="entry name" value="Glyco_hydro_31_3rd"/>
    <property type="match status" value="1"/>
</dbReference>
<evidence type="ECO:0000313" key="6">
    <source>
        <dbReference type="EMBL" id="BBM83897.1"/>
    </source>
</evidence>
<gene>
    <name evidence="6" type="ORF">UABAM_02252</name>
</gene>
<dbReference type="InterPro" id="IPR051816">
    <property type="entry name" value="Glycosyl_Hydrolase_31"/>
</dbReference>
<evidence type="ECO:0000259" key="4">
    <source>
        <dbReference type="Pfam" id="PF13802"/>
    </source>
</evidence>
<dbReference type="InterPro" id="IPR011013">
    <property type="entry name" value="Gal_mutarotase_sf_dom"/>
</dbReference>
<protein>
    <submittedName>
        <fullName evidence="6">Alpha-xylosidase</fullName>
    </submittedName>
</protein>
<dbReference type="GO" id="GO:0005975">
    <property type="term" value="P:carbohydrate metabolic process"/>
    <property type="evidence" value="ECO:0007669"/>
    <property type="project" value="InterPro"/>
</dbReference>
<dbReference type="EMBL" id="AP019860">
    <property type="protein sequence ID" value="BBM83897.1"/>
    <property type="molecule type" value="Genomic_DNA"/>
</dbReference>
<feature type="domain" description="Glycoside hydrolase family 31 TIM barrel" evidence="3">
    <location>
        <begin position="284"/>
        <end position="611"/>
    </location>
</feature>
<dbReference type="CDD" id="cd14752">
    <property type="entry name" value="GH31_N"/>
    <property type="match status" value="1"/>
</dbReference>
<dbReference type="InterPro" id="IPR025887">
    <property type="entry name" value="Glyco_hydro_31_N_dom"/>
</dbReference>
<dbReference type="CDD" id="cd06592">
    <property type="entry name" value="GH31_NET37"/>
    <property type="match status" value="1"/>
</dbReference>
<dbReference type="Gene3D" id="2.60.40.1180">
    <property type="entry name" value="Golgi alpha-mannosidase II"/>
    <property type="match status" value="2"/>
</dbReference>
<dbReference type="Proteomes" id="UP000326354">
    <property type="component" value="Chromosome"/>
</dbReference>
<keyword evidence="7" id="KW-1185">Reference proteome</keyword>
<evidence type="ECO:0000313" key="7">
    <source>
        <dbReference type="Proteomes" id="UP000326354"/>
    </source>
</evidence>
<sequence length="838" mass="95491">MRYIFMVLFLFVPLFATDVDVYDNGNELIIQTTAIKISIAKNPWHLRVMNSGGAVLASEGEVRKGGSLPEPPDTPLGYYTDEHTFGPLVYRVRRDKRIKALGTKINKGEAFHAKDVLDWKKIDNGVEINCSTTEVDDPSIVTMQVTVNFSADNIFLLKATLSNTKQVWNFSETFNSSEDEHYFGLGEHFNAANSKGYVRGMQPEYAPGSKSEHSKTHLLVPFYISNKGYGVFAPIRRRGYFDMGASFADLARFTFDTNTLEFYFIVNEDPKKTMTSYMEMVGMPPLYPKWVFAPHQWRNVHNHADEVYDDMEKMRGYDIPGSVIWIDNPWQTEYNDFKFNEEQFPKIQNLIKDMRGKGYRVALWSSEFLNSEATEFGEAMANGYLLNMDKNHTPFVMPWANGWGAPVNFVNPEARKWWQKKIDSCMAMGVSGWKLDYGEIEDGITSSSIGVRFYNGTKKMVDVGEYRMNYHRTFNEMLQKYDGDGFLICRTGAFGDQVNAPCIWPGDLDNDFSFNGKGVVGGLPAGIAGGISTSMSGFPYYGPDIGGFRKGTPTKNSLIRWAQFGAFSPVMQLGGGGNHLPWDFKQFDRETLEIYKKYARLHMDLFPYLYTYAKIASEKGLPIMRPMFLEYPNDVEACKARFQYLFGENFLVAPIYQDNTQREVYLPQGVWVDYWTGKKYNGPAKIEVHAPLDTLPLFVKDGSLIPMADPTIDTLTTATDPNIVTWEQKRDHLVVRAFPQQNSQFTLYDGTVLRSSMQDKSSISFQAQSSESRRYTWLVRMTQKNAIQQIESNTAVLPEYTDKESFEKATHGWFMDEDMLKVKVAPVKGNSSVRVVFK</sequence>
<dbReference type="PANTHER" id="PTHR43863:SF2">
    <property type="entry name" value="MALTASE-GLUCOAMYLASE"/>
    <property type="match status" value="1"/>
</dbReference>
<feature type="domain" description="Glycoside hydrolase family 31 N-terminal" evidence="4">
    <location>
        <begin position="17"/>
        <end position="242"/>
    </location>
</feature>